<dbReference type="Pfam" id="PF12796">
    <property type="entry name" value="Ank_2"/>
    <property type="match status" value="2"/>
</dbReference>
<evidence type="ECO:0000259" key="5">
    <source>
        <dbReference type="Pfam" id="PF05569"/>
    </source>
</evidence>
<keyword evidence="1" id="KW-0677">Repeat</keyword>
<feature type="transmembrane region" description="Helical" evidence="4">
    <location>
        <begin position="112"/>
        <end position="133"/>
    </location>
</feature>
<feature type="repeat" description="ANK" evidence="3">
    <location>
        <begin position="477"/>
        <end position="509"/>
    </location>
</feature>
<keyword evidence="2 3" id="KW-0040">ANK repeat</keyword>
<evidence type="ECO:0000313" key="7">
    <source>
        <dbReference type="Proteomes" id="UP001143486"/>
    </source>
</evidence>
<evidence type="ECO:0000256" key="3">
    <source>
        <dbReference type="PROSITE-ProRule" id="PRU00023"/>
    </source>
</evidence>
<name>A0A9W6IKM3_9PROT</name>
<protein>
    <recommendedName>
        <fullName evidence="5">Peptidase M56 domain-containing protein</fullName>
    </recommendedName>
</protein>
<evidence type="ECO:0000256" key="4">
    <source>
        <dbReference type="SAM" id="Phobius"/>
    </source>
</evidence>
<proteinExistence type="predicted"/>
<dbReference type="PROSITE" id="PS50088">
    <property type="entry name" value="ANK_REPEAT"/>
    <property type="match status" value="4"/>
</dbReference>
<feature type="repeat" description="ANK" evidence="3">
    <location>
        <begin position="444"/>
        <end position="476"/>
    </location>
</feature>
<dbReference type="InterPro" id="IPR008756">
    <property type="entry name" value="Peptidase_M56"/>
</dbReference>
<dbReference type="SUPFAM" id="SSF48403">
    <property type="entry name" value="Ankyrin repeat"/>
    <property type="match status" value="1"/>
</dbReference>
<keyword evidence="4" id="KW-1133">Transmembrane helix</keyword>
<keyword evidence="7" id="KW-1185">Reference proteome</keyword>
<keyword evidence="4" id="KW-0472">Membrane</keyword>
<dbReference type="CDD" id="cd07341">
    <property type="entry name" value="M56_BlaR1_MecR1_like"/>
    <property type="match status" value="1"/>
</dbReference>
<sequence length="552" mass="57880">MIAALIQSAGFALTAAAVLAAGIAVFDRFAPQAWLRERHDLALAAILTVPLVFLVAVLPRPAPQQQALPVYIETPVAVDIADTPAKTQERLPELPDIETAGLMDGLPVSPDLIAGIGLAIWAAVTLVMLLRLGADLVALQRLKARARCTVPPAELAMSFALPVAESDAVSCPMVAGFTAPLILVPRGFVLDASARPVIEHEIAHVRRGDTWAALGVRAVMAVFWWALPLRWVLPVLDRSREALCDRQAARITGQPRALAMALLDSAAAAVKTPSLALAAAPTRSGLARRIGHLTAPGALDRKDSVMRFALILPVLAAGSLILTPSVGATLDAPAAAPRSLDEALDRDARLFHAARRGRTGEVSALLADGANPDVRFSGDGTALTAAVRNGEQEAARILLAAGADPDLGVRGDGNPLIAAAARGDREMVELLLSYGADVDEAYSGDGNALIAAALRGRVDVVDLLLEAGADPDAYVRGDETPLINAAQGGHVDVAERLAEAGADLSLTVLANIRSDGREEYRSPLSEARRNGHRDMVRWLEAHGATHQAPTGR</sequence>
<keyword evidence="4" id="KW-0812">Transmembrane</keyword>
<dbReference type="AlphaFoldDB" id="A0A9W6IKM3"/>
<dbReference type="Proteomes" id="UP001143486">
    <property type="component" value="Unassembled WGS sequence"/>
</dbReference>
<feature type="transmembrane region" description="Helical" evidence="4">
    <location>
        <begin position="6"/>
        <end position="29"/>
    </location>
</feature>
<dbReference type="Pfam" id="PF00023">
    <property type="entry name" value="Ank"/>
    <property type="match status" value="1"/>
</dbReference>
<dbReference type="InterPro" id="IPR002110">
    <property type="entry name" value="Ankyrin_rpt"/>
</dbReference>
<accession>A0A9W6IKM3</accession>
<feature type="transmembrane region" description="Helical" evidence="4">
    <location>
        <begin position="41"/>
        <end position="59"/>
    </location>
</feature>
<organism evidence="6 7">
    <name type="scientific">Maricaulis virginensis</name>
    <dbReference type="NCBI Taxonomy" id="144022"/>
    <lineage>
        <taxon>Bacteria</taxon>
        <taxon>Pseudomonadati</taxon>
        <taxon>Pseudomonadota</taxon>
        <taxon>Alphaproteobacteria</taxon>
        <taxon>Maricaulales</taxon>
        <taxon>Maricaulaceae</taxon>
        <taxon>Maricaulis</taxon>
    </lineage>
</organism>
<feature type="repeat" description="ANK" evidence="3">
    <location>
        <begin position="378"/>
        <end position="410"/>
    </location>
</feature>
<dbReference type="RefSeq" id="WP_271185222.1">
    <property type="nucleotide sequence ID" value="NZ_BSFE01000001.1"/>
</dbReference>
<evidence type="ECO:0000313" key="6">
    <source>
        <dbReference type="EMBL" id="GLK50825.1"/>
    </source>
</evidence>
<dbReference type="EMBL" id="BSFE01000001">
    <property type="protein sequence ID" value="GLK50825.1"/>
    <property type="molecule type" value="Genomic_DNA"/>
</dbReference>
<comment type="caution">
    <text evidence="6">The sequence shown here is derived from an EMBL/GenBank/DDBJ whole genome shotgun (WGS) entry which is preliminary data.</text>
</comment>
<evidence type="ECO:0000256" key="1">
    <source>
        <dbReference type="ARBA" id="ARBA00022737"/>
    </source>
</evidence>
<feature type="transmembrane region" description="Helical" evidence="4">
    <location>
        <begin position="308"/>
        <end position="330"/>
    </location>
</feature>
<evidence type="ECO:0000256" key="2">
    <source>
        <dbReference type="ARBA" id="ARBA00023043"/>
    </source>
</evidence>
<reference evidence="6" key="2">
    <citation type="submission" date="2023-01" db="EMBL/GenBank/DDBJ databases">
        <authorList>
            <person name="Sun Q."/>
            <person name="Evtushenko L."/>
        </authorList>
    </citation>
    <scope>NUCLEOTIDE SEQUENCE</scope>
    <source>
        <strain evidence="6">VKM B-1513</strain>
    </source>
</reference>
<feature type="repeat" description="ANK" evidence="3">
    <location>
        <begin position="411"/>
        <end position="443"/>
    </location>
</feature>
<dbReference type="Pfam" id="PF05569">
    <property type="entry name" value="Peptidase_M56"/>
    <property type="match status" value="1"/>
</dbReference>
<reference evidence="6" key="1">
    <citation type="journal article" date="2014" name="Int. J. Syst. Evol. Microbiol.">
        <title>Complete genome sequence of Corynebacterium casei LMG S-19264T (=DSM 44701T), isolated from a smear-ripened cheese.</title>
        <authorList>
            <consortium name="US DOE Joint Genome Institute (JGI-PGF)"/>
            <person name="Walter F."/>
            <person name="Albersmeier A."/>
            <person name="Kalinowski J."/>
            <person name="Ruckert C."/>
        </authorList>
    </citation>
    <scope>NUCLEOTIDE SEQUENCE</scope>
    <source>
        <strain evidence="6">VKM B-1513</strain>
    </source>
</reference>
<dbReference type="InterPro" id="IPR036770">
    <property type="entry name" value="Ankyrin_rpt-contain_sf"/>
</dbReference>
<dbReference type="PROSITE" id="PS50297">
    <property type="entry name" value="ANK_REP_REGION"/>
    <property type="match status" value="3"/>
</dbReference>
<feature type="domain" description="Peptidase M56" evidence="5">
    <location>
        <begin position="116"/>
        <end position="290"/>
    </location>
</feature>
<dbReference type="Gene3D" id="1.25.40.20">
    <property type="entry name" value="Ankyrin repeat-containing domain"/>
    <property type="match status" value="2"/>
</dbReference>
<dbReference type="PANTHER" id="PTHR24171">
    <property type="entry name" value="ANKYRIN REPEAT DOMAIN-CONTAINING PROTEIN 39-RELATED"/>
    <property type="match status" value="1"/>
</dbReference>
<dbReference type="SMART" id="SM00248">
    <property type="entry name" value="ANK"/>
    <property type="match status" value="6"/>
</dbReference>
<gene>
    <name evidence="6" type="ORF">GCM10017621_03330</name>
</gene>